<keyword evidence="2" id="KW-1185">Reference proteome</keyword>
<dbReference type="InterPro" id="IPR016024">
    <property type="entry name" value="ARM-type_fold"/>
</dbReference>
<evidence type="ECO:0008006" key="3">
    <source>
        <dbReference type="Google" id="ProtNLM"/>
    </source>
</evidence>
<dbReference type="Gene3D" id="1.25.10.90">
    <property type="match status" value="1"/>
</dbReference>
<reference evidence="1 2" key="1">
    <citation type="submission" date="2015-01" db="EMBL/GenBank/DDBJ databases">
        <title>Genome sequencing of Jeotgalibacillus soli.</title>
        <authorList>
            <person name="Goh K.M."/>
            <person name="Chan K.-G."/>
            <person name="Yaakop A.S."/>
            <person name="Ee R."/>
            <person name="Gan H.M."/>
            <person name="Chan C.S."/>
        </authorList>
    </citation>
    <scope>NUCLEOTIDE SEQUENCE [LARGE SCALE GENOMIC DNA]</scope>
    <source>
        <strain evidence="1 2">P9</strain>
    </source>
</reference>
<evidence type="ECO:0000313" key="2">
    <source>
        <dbReference type="Proteomes" id="UP000031938"/>
    </source>
</evidence>
<dbReference type="RefSeq" id="WP_041085792.1">
    <property type="nucleotide sequence ID" value="NZ_JXRP01000006.1"/>
</dbReference>
<organism evidence="1 2">
    <name type="scientific">Jeotgalibacillus soli</name>
    <dbReference type="NCBI Taxonomy" id="889306"/>
    <lineage>
        <taxon>Bacteria</taxon>
        <taxon>Bacillati</taxon>
        <taxon>Bacillota</taxon>
        <taxon>Bacilli</taxon>
        <taxon>Bacillales</taxon>
        <taxon>Caryophanaceae</taxon>
        <taxon>Jeotgalibacillus</taxon>
    </lineage>
</organism>
<dbReference type="EMBL" id="JXRP01000006">
    <property type="protein sequence ID" value="KIL52020.1"/>
    <property type="molecule type" value="Genomic_DNA"/>
</dbReference>
<comment type="caution">
    <text evidence="1">The sequence shown here is derived from an EMBL/GenBank/DDBJ whole genome shotgun (WGS) entry which is preliminary data.</text>
</comment>
<evidence type="ECO:0000313" key="1">
    <source>
        <dbReference type="EMBL" id="KIL52020.1"/>
    </source>
</evidence>
<dbReference type="InterPro" id="IPR014825">
    <property type="entry name" value="DNA_alkylation"/>
</dbReference>
<dbReference type="SUPFAM" id="SSF48371">
    <property type="entry name" value="ARM repeat"/>
    <property type="match status" value="1"/>
</dbReference>
<dbReference type="PANTHER" id="PTHR41291:SF1">
    <property type="entry name" value="DNA ALKYLATION REPAIR PROTEIN"/>
    <property type="match status" value="1"/>
</dbReference>
<dbReference type="AlphaFoldDB" id="A0A0C2RP61"/>
<accession>A0A0C2RP61</accession>
<dbReference type="CDD" id="cd06561">
    <property type="entry name" value="AlkD_like"/>
    <property type="match status" value="1"/>
</dbReference>
<proteinExistence type="predicted"/>
<dbReference type="PATRIC" id="fig|889306.3.peg.392"/>
<dbReference type="PANTHER" id="PTHR41291">
    <property type="entry name" value="DNA ALKYLATION REPAIR PROTEIN"/>
    <property type="match status" value="1"/>
</dbReference>
<name>A0A0C2RP61_9BACL</name>
<sequence>MELQTLMSELEALGTEQTRKTFYRHGAKDPFFGVKVRDLKKFVKHVKKDHELSLALYATGNSDAMYLAGLAVDPKKISKETLREWARGAYWYMLAECTVAWVAAESPYAGELAREWMASEEELITVAGWSTYASYLSITPDEELDLDEIRNLLANVETSIHASPNRVRYNMNAFVIAVASYVAPLTEKAKKVADTIGKVHVDVGNTACKVPLATEYIGKVEARNKIGAKRKTCRC</sequence>
<dbReference type="Pfam" id="PF08713">
    <property type="entry name" value="DNA_alkylation"/>
    <property type="match status" value="1"/>
</dbReference>
<dbReference type="Proteomes" id="UP000031938">
    <property type="component" value="Unassembled WGS sequence"/>
</dbReference>
<gene>
    <name evidence="1" type="ORF">KP78_03900</name>
</gene>
<dbReference type="OrthoDB" id="9801369at2"/>
<protein>
    <recommendedName>
        <fullName evidence="3">DNA alkylation repair protein</fullName>
    </recommendedName>
</protein>
<dbReference type="STRING" id="889306.KP78_03900"/>